<evidence type="ECO:0000313" key="2">
    <source>
        <dbReference type="Proteomes" id="UP000240696"/>
    </source>
</evidence>
<sequence>MKGLQRSLSRGSPARQDVVKQVVKVNKLAIQVDGATGVGFGSAVIGGLPEGNILFLGAVAYMQFTKAASATGIQATFDGDYGIGTTPASDATITGTDVDIIASTALGAATSGVSPRARGTNATQAIFDNTDGSLELNLNLLIDDANISADDQDLTVSGELHIVYSVLGDD</sequence>
<proteinExistence type="predicted"/>
<name>A0A2H4GY29_9CAUD</name>
<dbReference type="Proteomes" id="UP000240696">
    <property type="component" value="Segment"/>
</dbReference>
<reference evidence="1 2" key="1">
    <citation type="submission" date="2016-09" db="EMBL/GenBank/DDBJ databases">
        <title>Complete genome sequence of Pseudomonas aeruginosa phage JG054.</title>
        <authorList>
            <person name="Uhlig C.M."/>
            <person name="Bunk B."/>
            <person name="Rohde M."/>
            <person name="Schobert M."/>
            <person name="Jahn D."/>
        </authorList>
    </citation>
    <scope>NUCLEOTIDE SEQUENCE [LARGE SCALE GENOMIC DNA]</scope>
</reference>
<gene>
    <name evidence="1" type="ORF">JG054_00007</name>
</gene>
<organism evidence="1 2">
    <name type="scientific">Pseudomonas phage JG054</name>
    <dbReference type="NCBI Taxonomy" id="1970800"/>
    <lineage>
        <taxon>Viruses</taxon>
        <taxon>Duplodnaviria</taxon>
        <taxon>Heunggongvirae</taxon>
        <taxon>Uroviricota</taxon>
        <taxon>Caudoviricetes</taxon>
        <taxon>Queuovirinae</taxon>
        <taxon>Nipunavirus</taxon>
        <taxon>Nipunavirus JG054</taxon>
    </lineage>
</organism>
<accession>A0A2H4GY29</accession>
<dbReference type="EMBL" id="KX898400">
    <property type="protein sequence ID" value="ARB11152.1"/>
    <property type="molecule type" value="Genomic_DNA"/>
</dbReference>
<protein>
    <submittedName>
        <fullName evidence="1">Uncharacterized protein</fullName>
    </submittedName>
</protein>
<keyword evidence="2" id="KW-1185">Reference proteome</keyword>
<evidence type="ECO:0000313" key="1">
    <source>
        <dbReference type="EMBL" id="ARB11152.1"/>
    </source>
</evidence>